<evidence type="ECO:0000313" key="1">
    <source>
        <dbReference type="EMBL" id="QOX64244.1"/>
    </source>
</evidence>
<accession>A0ACD1AD67</accession>
<reference evidence="1" key="1">
    <citation type="submission" date="2019-08" db="EMBL/GenBank/DDBJ databases">
        <title>Genome sequence of Clostridiales bacterium MT110.</title>
        <authorList>
            <person name="Cao J."/>
        </authorList>
    </citation>
    <scope>NUCLEOTIDE SEQUENCE</scope>
    <source>
        <strain evidence="1">MT110</strain>
    </source>
</reference>
<organism evidence="1 2">
    <name type="scientific">Anoxybacterium hadale</name>
    <dbReference type="NCBI Taxonomy" id="3408580"/>
    <lineage>
        <taxon>Bacteria</taxon>
        <taxon>Bacillati</taxon>
        <taxon>Bacillota</taxon>
        <taxon>Clostridia</taxon>
        <taxon>Peptostreptococcales</taxon>
        <taxon>Anaerovoracaceae</taxon>
        <taxon>Anoxybacterium</taxon>
    </lineage>
</organism>
<evidence type="ECO:0000313" key="2">
    <source>
        <dbReference type="Proteomes" id="UP000594014"/>
    </source>
</evidence>
<dbReference type="EMBL" id="CP042469">
    <property type="protein sequence ID" value="QOX64244.1"/>
    <property type="molecule type" value="Genomic_DNA"/>
</dbReference>
<gene>
    <name evidence="1" type="ORF">FRZ06_13295</name>
</gene>
<dbReference type="Proteomes" id="UP000594014">
    <property type="component" value="Chromosome"/>
</dbReference>
<keyword evidence="2" id="KW-1185">Reference proteome</keyword>
<sequence length="404" mass="44000">MGGIFMRFTIPRDIYFGRGAIESLKELKGTRAVIVTGGSSMQNSGFMDKGKKILGEGGFETFLLEGIEPDPDIKTVMKGAAFMLKHEPDVIVVIGGGSAIDAAKAMWIFYEHPEMTFEAFKSPFTLPALRKKAIFAAIPSTSGTASEVTAFSVITDYEPKIKYPLADYQLTPDMAIIDPDLADTMPKELVAHTGMDALTHAIEAYTATASSEFSDPLALHSIKRIFGNLVMSYEGKKEAAEKMHYAQCMAGMAFSNALLGIAHSLAHKTGAALGIPHGLANAIYLPYVIRFNANKEAATYKQNGIYSGRSKYAEIATHIGVLEEDQAVLTRKLIERIESMNRALHIPASLREAGIDKMEFQSLADSIAENAATDPCTASNPRHADKEDLRKLLRCIYEGSVVDF</sequence>
<name>A0ACD1AD67_9FIRM</name>
<protein>
    <submittedName>
        <fullName evidence="1">Iron-containing alcohol dehydrogenase</fullName>
    </submittedName>
</protein>
<proteinExistence type="predicted"/>